<organism evidence="1 2">
    <name type="scientific">Leclercia adecarboxylata</name>
    <dbReference type="NCBI Taxonomy" id="83655"/>
    <lineage>
        <taxon>Bacteria</taxon>
        <taxon>Pseudomonadati</taxon>
        <taxon>Pseudomonadota</taxon>
        <taxon>Gammaproteobacteria</taxon>
        <taxon>Enterobacterales</taxon>
        <taxon>Enterobacteriaceae</taxon>
        <taxon>Leclercia</taxon>
    </lineage>
</organism>
<protein>
    <submittedName>
        <fullName evidence="1">Uncharacterized protein</fullName>
    </submittedName>
</protein>
<dbReference type="AlphaFoldDB" id="A0A4U9HQK3"/>
<accession>A0A4U9HQK3</accession>
<dbReference type="Proteomes" id="UP000310719">
    <property type="component" value="Chromosome"/>
</dbReference>
<evidence type="ECO:0000313" key="1">
    <source>
        <dbReference type="EMBL" id="VTP65701.1"/>
    </source>
</evidence>
<proteinExistence type="predicted"/>
<sequence>MVEALLLGLVAFIAQSEYALGTSLLSRPLSPDY</sequence>
<gene>
    <name evidence="1" type="ORF">NCTC13032_02158</name>
</gene>
<name>A0A4U9HQK3_9ENTR</name>
<dbReference type="EMBL" id="LR590464">
    <property type="protein sequence ID" value="VTP65701.1"/>
    <property type="molecule type" value="Genomic_DNA"/>
</dbReference>
<reference evidence="1 2" key="1">
    <citation type="submission" date="2019-05" db="EMBL/GenBank/DDBJ databases">
        <authorList>
            <consortium name="Pathogen Informatics"/>
        </authorList>
    </citation>
    <scope>NUCLEOTIDE SEQUENCE [LARGE SCALE GENOMIC DNA]</scope>
    <source>
        <strain evidence="1 2">NCTC13032</strain>
    </source>
</reference>
<evidence type="ECO:0000313" key="2">
    <source>
        <dbReference type="Proteomes" id="UP000310719"/>
    </source>
</evidence>